<accession>A0A1I0TDH7</accession>
<feature type="signal peptide" evidence="1">
    <location>
        <begin position="1"/>
        <end position="22"/>
    </location>
</feature>
<evidence type="ECO:0008006" key="4">
    <source>
        <dbReference type="Google" id="ProtNLM"/>
    </source>
</evidence>
<dbReference type="Proteomes" id="UP000182312">
    <property type="component" value="Unassembled WGS sequence"/>
</dbReference>
<reference evidence="2 3" key="1">
    <citation type="submission" date="2016-10" db="EMBL/GenBank/DDBJ databases">
        <authorList>
            <person name="de Groot N.N."/>
        </authorList>
    </citation>
    <scope>NUCLEOTIDE SEQUENCE [LARGE SCALE GENOMIC DNA]</scope>
    <source>
        <strain evidence="2 3">CGMCC 1.6117</strain>
    </source>
</reference>
<keyword evidence="1" id="KW-0732">Signal</keyword>
<proteinExistence type="predicted"/>
<dbReference type="AlphaFoldDB" id="A0A1I0TDH7"/>
<evidence type="ECO:0000313" key="3">
    <source>
        <dbReference type="Proteomes" id="UP000182312"/>
    </source>
</evidence>
<name>A0A1I0TDH7_9RHOB</name>
<gene>
    <name evidence="2" type="ORF">SAMN04487972_10719</name>
</gene>
<dbReference type="PROSITE" id="PS51257">
    <property type="entry name" value="PROKAR_LIPOPROTEIN"/>
    <property type="match status" value="1"/>
</dbReference>
<evidence type="ECO:0000313" key="2">
    <source>
        <dbReference type="EMBL" id="SFA49835.1"/>
    </source>
</evidence>
<organism evidence="2 3">
    <name type="scientific">Paracoccus halophilus</name>
    <dbReference type="NCBI Taxonomy" id="376733"/>
    <lineage>
        <taxon>Bacteria</taxon>
        <taxon>Pseudomonadati</taxon>
        <taxon>Pseudomonadota</taxon>
        <taxon>Alphaproteobacteria</taxon>
        <taxon>Rhodobacterales</taxon>
        <taxon>Paracoccaceae</taxon>
        <taxon>Paracoccus</taxon>
    </lineage>
</organism>
<protein>
    <recommendedName>
        <fullName evidence="4">Entericidin EcnA/B family protein</fullName>
    </recommendedName>
</protein>
<feature type="chain" id="PRO_5010384647" description="Entericidin EcnA/B family protein" evidence="1">
    <location>
        <begin position="23"/>
        <end position="45"/>
    </location>
</feature>
<evidence type="ECO:0000256" key="1">
    <source>
        <dbReference type="SAM" id="SignalP"/>
    </source>
</evidence>
<sequence length="45" mass="4385">MRLSRMAIVMAVLALAACNTVAGVGEDITGAARTVQGGMGGSGGY</sequence>
<dbReference type="EMBL" id="FOJO01000007">
    <property type="protein sequence ID" value="SFA49835.1"/>
    <property type="molecule type" value="Genomic_DNA"/>
</dbReference>